<dbReference type="PANTHER" id="PTHR43877:SF2">
    <property type="entry name" value="AMINOALKYLPHOSPHONATE N-ACETYLTRANSFERASE-RELATED"/>
    <property type="match status" value="1"/>
</dbReference>
<reference evidence="4 5" key="1">
    <citation type="submission" date="2016-07" db="EMBL/GenBank/DDBJ databases">
        <title>Draft genome sequence of Prauserella sp. YIM 121212, isolated from alkaline soil.</title>
        <authorList>
            <person name="Ruckert C."/>
            <person name="Albersmeier A."/>
            <person name="Jiang C.-L."/>
            <person name="Jiang Y."/>
            <person name="Kalinowski J."/>
            <person name="Schneider O."/>
            <person name="Winkler A."/>
            <person name="Zotchev S.B."/>
        </authorList>
    </citation>
    <scope>NUCLEOTIDE SEQUENCE [LARGE SCALE GENOMIC DNA]</scope>
    <source>
        <strain evidence="4 5">YIM 121212</strain>
    </source>
</reference>
<dbReference type="InterPro" id="IPR050832">
    <property type="entry name" value="Bact_Acetyltransf"/>
</dbReference>
<keyword evidence="1 4" id="KW-0808">Transferase</keyword>
<dbReference type="EMBL" id="MASU01000006">
    <property type="protein sequence ID" value="PXY34022.1"/>
    <property type="molecule type" value="Genomic_DNA"/>
</dbReference>
<dbReference type="Proteomes" id="UP000247892">
    <property type="component" value="Unassembled WGS sequence"/>
</dbReference>
<accession>A0A318LRY9</accession>
<dbReference type="SUPFAM" id="SSF55729">
    <property type="entry name" value="Acyl-CoA N-acyltransferases (Nat)"/>
    <property type="match status" value="1"/>
</dbReference>
<sequence length="151" mass="16195">MSTSLTGPVTRSLIHELNAELAAAYPEEGANHFRLDPDEVGPGRGAFIVATDDRTGMPLGCGAVRLLEPELAEIKRMYVRPSARGRGVSRGLLTELEKRAVALGARRLVLETGTRQAPAIGLYLSSGFSDIEHYGEYVGSPLSRCMAKALV</sequence>
<proteinExistence type="predicted"/>
<dbReference type="PROSITE" id="PS51186">
    <property type="entry name" value="GNAT"/>
    <property type="match status" value="1"/>
</dbReference>
<dbReference type="InterPro" id="IPR016181">
    <property type="entry name" value="Acyl_CoA_acyltransferase"/>
</dbReference>
<evidence type="ECO:0000259" key="3">
    <source>
        <dbReference type="PROSITE" id="PS51186"/>
    </source>
</evidence>
<protein>
    <submittedName>
        <fullName evidence="4">GCN5 family acetyltransferase</fullName>
    </submittedName>
</protein>
<evidence type="ECO:0000256" key="1">
    <source>
        <dbReference type="ARBA" id="ARBA00022679"/>
    </source>
</evidence>
<organism evidence="4 5">
    <name type="scientific">Prauserella flavalba</name>
    <dbReference type="NCBI Taxonomy" id="1477506"/>
    <lineage>
        <taxon>Bacteria</taxon>
        <taxon>Bacillati</taxon>
        <taxon>Actinomycetota</taxon>
        <taxon>Actinomycetes</taxon>
        <taxon>Pseudonocardiales</taxon>
        <taxon>Pseudonocardiaceae</taxon>
        <taxon>Prauserella</taxon>
    </lineage>
</organism>
<dbReference type="OrthoDB" id="70840at2"/>
<evidence type="ECO:0000256" key="2">
    <source>
        <dbReference type="ARBA" id="ARBA00023315"/>
    </source>
</evidence>
<name>A0A318LRY9_9PSEU</name>
<dbReference type="Gene3D" id="3.40.630.30">
    <property type="match status" value="1"/>
</dbReference>
<dbReference type="InterPro" id="IPR000182">
    <property type="entry name" value="GNAT_dom"/>
</dbReference>
<dbReference type="Pfam" id="PF00583">
    <property type="entry name" value="Acetyltransf_1"/>
    <property type="match status" value="1"/>
</dbReference>
<dbReference type="PANTHER" id="PTHR43877">
    <property type="entry name" value="AMINOALKYLPHOSPHONATE N-ACETYLTRANSFERASE-RELATED-RELATED"/>
    <property type="match status" value="1"/>
</dbReference>
<dbReference type="GO" id="GO:0016747">
    <property type="term" value="F:acyltransferase activity, transferring groups other than amino-acyl groups"/>
    <property type="evidence" value="ECO:0007669"/>
    <property type="project" value="InterPro"/>
</dbReference>
<dbReference type="CDD" id="cd04301">
    <property type="entry name" value="NAT_SF"/>
    <property type="match status" value="1"/>
</dbReference>
<keyword evidence="5" id="KW-1185">Reference proteome</keyword>
<evidence type="ECO:0000313" key="4">
    <source>
        <dbReference type="EMBL" id="PXY34022.1"/>
    </source>
</evidence>
<evidence type="ECO:0000313" key="5">
    <source>
        <dbReference type="Proteomes" id="UP000247892"/>
    </source>
</evidence>
<dbReference type="AlphaFoldDB" id="A0A318LRY9"/>
<keyword evidence="2" id="KW-0012">Acyltransferase</keyword>
<feature type="domain" description="N-acetyltransferase" evidence="3">
    <location>
        <begin position="4"/>
        <end position="151"/>
    </location>
</feature>
<comment type="caution">
    <text evidence="4">The sequence shown here is derived from an EMBL/GenBank/DDBJ whole genome shotgun (WGS) entry which is preliminary data.</text>
</comment>
<gene>
    <name evidence="4" type="ORF">BA062_17625</name>
</gene>